<dbReference type="AlphaFoldDB" id="A0A158F6U9"/>
<dbReference type="EMBL" id="FCOM02000001">
    <property type="protein sequence ID" value="SAL14760.1"/>
    <property type="molecule type" value="Genomic_DNA"/>
</dbReference>
<sequence length="69" mass="7975">MTHDNLISCNVLQIFYFIEEGQPFIFLLVCLARLNKIRQENDPDFPRVAFIYVLADKSDITSLINLTLA</sequence>
<gene>
    <name evidence="1" type="ORF">AWB74_00397</name>
</gene>
<reference evidence="1" key="1">
    <citation type="submission" date="2016-01" db="EMBL/GenBank/DDBJ databases">
        <authorList>
            <person name="Peeters C."/>
        </authorList>
    </citation>
    <scope>NUCLEOTIDE SEQUENCE [LARGE SCALE GENOMIC DNA]</scope>
    <source>
        <strain evidence="1">LMG 29317</strain>
    </source>
</reference>
<accession>A0A158F6U9</accession>
<keyword evidence="2" id="KW-1185">Reference proteome</keyword>
<proteinExistence type="predicted"/>
<dbReference type="Proteomes" id="UP000055019">
    <property type="component" value="Unassembled WGS sequence"/>
</dbReference>
<evidence type="ECO:0000313" key="1">
    <source>
        <dbReference type="EMBL" id="SAL14760.1"/>
    </source>
</evidence>
<evidence type="ECO:0000313" key="2">
    <source>
        <dbReference type="Proteomes" id="UP000055019"/>
    </source>
</evidence>
<protein>
    <submittedName>
        <fullName evidence="1">Uncharacterized protein</fullName>
    </submittedName>
</protein>
<comment type="caution">
    <text evidence="1">The sequence shown here is derived from an EMBL/GenBank/DDBJ whole genome shotgun (WGS) entry which is preliminary data.</text>
</comment>
<organism evidence="1 2">
    <name type="scientific">Caballeronia arvi</name>
    <dbReference type="NCBI Taxonomy" id="1777135"/>
    <lineage>
        <taxon>Bacteria</taxon>
        <taxon>Pseudomonadati</taxon>
        <taxon>Pseudomonadota</taxon>
        <taxon>Betaproteobacteria</taxon>
        <taxon>Burkholderiales</taxon>
        <taxon>Burkholderiaceae</taxon>
        <taxon>Caballeronia</taxon>
    </lineage>
</organism>
<name>A0A158F6U9_9BURK</name>